<dbReference type="Proteomes" id="UP001057402">
    <property type="component" value="Chromosome 3"/>
</dbReference>
<name>A0ACB9RK46_9MYRT</name>
<proteinExistence type="predicted"/>
<reference evidence="2" key="1">
    <citation type="journal article" date="2023" name="Front. Plant Sci.">
        <title>Chromosomal-level genome assembly of Melastoma candidum provides insights into trichome evolution.</title>
        <authorList>
            <person name="Zhong Y."/>
            <person name="Wu W."/>
            <person name="Sun C."/>
            <person name="Zou P."/>
            <person name="Liu Y."/>
            <person name="Dai S."/>
            <person name="Zhou R."/>
        </authorList>
    </citation>
    <scope>NUCLEOTIDE SEQUENCE [LARGE SCALE GENOMIC DNA]</scope>
</reference>
<gene>
    <name evidence="1" type="ORF">MLD38_005567</name>
</gene>
<accession>A0ACB9RK46</accession>
<dbReference type="EMBL" id="CM042882">
    <property type="protein sequence ID" value="KAI4379244.1"/>
    <property type="molecule type" value="Genomic_DNA"/>
</dbReference>
<protein>
    <submittedName>
        <fullName evidence="1">Uncharacterized protein</fullName>
    </submittedName>
</protein>
<sequence length="318" mass="34869">MKSTAIASPVMDKEPTSPRAFIVESIATIAEAARLPLRNPKLAVLVFHLVFLPYGLLVLLHSLFLSSLLERVEDMSSLDMNIVRALATRESAFLSLFSAVSFIGMLLVVRGSDLVYAGIDKRVGMGGLLTRVWNAWRVPLVTWVLVSVLTVAGVVVYVLTVRLANGVNIWWGCLAMALAAGGYLWFAAIGNLFLVVSVLEERIGNLKSVASRSWKLMRGKWKEGFGIMLVLETMSVPIYVVFSVTTTDDDDTLGLVTRLGFGYTATALFCIARFFSFVVFTVFYHGCRRCHGEKLGTELGIGSCYEAVIPDDLDISIP</sequence>
<evidence type="ECO:0000313" key="1">
    <source>
        <dbReference type="EMBL" id="KAI4379244.1"/>
    </source>
</evidence>
<organism evidence="1 2">
    <name type="scientific">Melastoma candidum</name>
    <dbReference type="NCBI Taxonomy" id="119954"/>
    <lineage>
        <taxon>Eukaryota</taxon>
        <taxon>Viridiplantae</taxon>
        <taxon>Streptophyta</taxon>
        <taxon>Embryophyta</taxon>
        <taxon>Tracheophyta</taxon>
        <taxon>Spermatophyta</taxon>
        <taxon>Magnoliopsida</taxon>
        <taxon>eudicotyledons</taxon>
        <taxon>Gunneridae</taxon>
        <taxon>Pentapetalae</taxon>
        <taxon>rosids</taxon>
        <taxon>malvids</taxon>
        <taxon>Myrtales</taxon>
        <taxon>Melastomataceae</taxon>
        <taxon>Melastomatoideae</taxon>
        <taxon>Melastomateae</taxon>
        <taxon>Melastoma</taxon>
    </lineage>
</organism>
<keyword evidence="2" id="KW-1185">Reference proteome</keyword>
<comment type="caution">
    <text evidence="1">The sequence shown here is derived from an EMBL/GenBank/DDBJ whole genome shotgun (WGS) entry which is preliminary data.</text>
</comment>
<evidence type="ECO:0000313" key="2">
    <source>
        <dbReference type="Proteomes" id="UP001057402"/>
    </source>
</evidence>